<dbReference type="GO" id="GO:0003700">
    <property type="term" value="F:DNA-binding transcription factor activity"/>
    <property type="evidence" value="ECO:0007669"/>
    <property type="project" value="InterPro"/>
</dbReference>
<sequence length="301" mass="32724">MESYAQPHSPQEGYSPASTASNTNSNNNTTAMSSKLSDSTKPSKRKGTRSVSTLTPSQLARKRANDREAQRAIRARTKEHIENLERELEELRSYQSRDKTVQDLLRRNKALEDELCRLRDSMGIPNTSAGGAMYQSFQPTAVAAYHDTSSRNSSYGQQPSPVMDSSLPPYSHMGDASENWSPHVQCSLPSAVSSPASSGGDDFGNSNYFPTSAPAAILERTSMPASMDSPASSVVSGKMGFEDIKSGMYNLWQAQLSRAKALTIAAEYGISVVPVTASYHPHQPAPWNVYPVYYPASPATM</sequence>
<dbReference type="AlphaFoldDB" id="A0A9P9BMN2"/>
<keyword evidence="3" id="KW-1185">Reference proteome</keyword>
<dbReference type="SUPFAM" id="SSF57959">
    <property type="entry name" value="Leucine zipper domain"/>
    <property type="match status" value="1"/>
</dbReference>
<dbReference type="GeneID" id="70186609"/>
<dbReference type="Gene3D" id="1.20.5.170">
    <property type="match status" value="1"/>
</dbReference>
<dbReference type="PANTHER" id="PTHR37012">
    <property type="entry name" value="B-ZIP TRANSCRIPTION FACTOR (EUROFUNG)-RELATED"/>
    <property type="match status" value="1"/>
</dbReference>
<gene>
    <name evidence="2" type="ORF">B0I36DRAFT_351972</name>
</gene>
<dbReference type="Proteomes" id="UP000756346">
    <property type="component" value="Unassembled WGS sequence"/>
</dbReference>
<name>A0A9P9BMN2_9PEZI</name>
<organism evidence="2 3">
    <name type="scientific">Microdochium trichocladiopsis</name>
    <dbReference type="NCBI Taxonomy" id="1682393"/>
    <lineage>
        <taxon>Eukaryota</taxon>
        <taxon>Fungi</taxon>
        <taxon>Dikarya</taxon>
        <taxon>Ascomycota</taxon>
        <taxon>Pezizomycotina</taxon>
        <taxon>Sordariomycetes</taxon>
        <taxon>Xylariomycetidae</taxon>
        <taxon>Xylariales</taxon>
        <taxon>Microdochiaceae</taxon>
        <taxon>Microdochium</taxon>
    </lineage>
</organism>
<feature type="compositionally biased region" description="Polar residues" evidence="1">
    <location>
        <begin position="49"/>
        <end position="58"/>
    </location>
</feature>
<dbReference type="OrthoDB" id="3535998at2759"/>
<dbReference type="PANTHER" id="PTHR37012:SF2">
    <property type="entry name" value="BZIP DOMAIN-CONTAINING PROTEIN-RELATED"/>
    <property type="match status" value="1"/>
</dbReference>
<reference evidence="2" key="1">
    <citation type="journal article" date="2021" name="Nat. Commun.">
        <title>Genetic determinants of endophytism in the Arabidopsis root mycobiome.</title>
        <authorList>
            <person name="Mesny F."/>
            <person name="Miyauchi S."/>
            <person name="Thiergart T."/>
            <person name="Pickel B."/>
            <person name="Atanasova L."/>
            <person name="Karlsson M."/>
            <person name="Huettel B."/>
            <person name="Barry K.W."/>
            <person name="Haridas S."/>
            <person name="Chen C."/>
            <person name="Bauer D."/>
            <person name="Andreopoulos W."/>
            <person name="Pangilinan J."/>
            <person name="LaButti K."/>
            <person name="Riley R."/>
            <person name="Lipzen A."/>
            <person name="Clum A."/>
            <person name="Drula E."/>
            <person name="Henrissat B."/>
            <person name="Kohler A."/>
            <person name="Grigoriev I.V."/>
            <person name="Martin F.M."/>
            <person name="Hacquard S."/>
        </authorList>
    </citation>
    <scope>NUCLEOTIDE SEQUENCE</scope>
    <source>
        <strain evidence="2">MPI-CAGE-CH-0230</strain>
    </source>
</reference>
<evidence type="ECO:0000313" key="3">
    <source>
        <dbReference type="Proteomes" id="UP000756346"/>
    </source>
</evidence>
<dbReference type="CDD" id="cd14688">
    <property type="entry name" value="bZIP_YAP"/>
    <property type="match status" value="1"/>
</dbReference>
<evidence type="ECO:0000313" key="2">
    <source>
        <dbReference type="EMBL" id="KAH7026051.1"/>
    </source>
</evidence>
<feature type="compositionally biased region" description="Low complexity" evidence="1">
    <location>
        <begin position="17"/>
        <end position="34"/>
    </location>
</feature>
<evidence type="ECO:0008006" key="4">
    <source>
        <dbReference type="Google" id="ProtNLM"/>
    </source>
</evidence>
<comment type="caution">
    <text evidence="2">The sequence shown here is derived from an EMBL/GenBank/DDBJ whole genome shotgun (WGS) entry which is preliminary data.</text>
</comment>
<accession>A0A9P9BMN2</accession>
<proteinExistence type="predicted"/>
<feature type="compositionally biased region" description="Basic and acidic residues" evidence="1">
    <location>
        <begin position="63"/>
        <end position="74"/>
    </location>
</feature>
<dbReference type="RefSeq" id="XP_046009268.1">
    <property type="nucleotide sequence ID" value="XM_046157063.1"/>
</dbReference>
<protein>
    <recommendedName>
        <fullName evidence="4">BZIP transcription factor</fullName>
    </recommendedName>
</protein>
<feature type="region of interest" description="Disordered" evidence="1">
    <location>
        <begin position="1"/>
        <end position="74"/>
    </location>
</feature>
<dbReference type="InterPro" id="IPR046347">
    <property type="entry name" value="bZIP_sf"/>
</dbReference>
<evidence type="ECO:0000256" key="1">
    <source>
        <dbReference type="SAM" id="MobiDB-lite"/>
    </source>
</evidence>
<dbReference type="EMBL" id="JAGTJQ010000008">
    <property type="protein sequence ID" value="KAH7026051.1"/>
    <property type="molecule type" value="Genomic_DNA"/>
</dbReference>